<dbReference type="NCBIfam" id="TIGR01143">
    <property type="entry name" value="murF"/>
    <property type="match status" value="1"/>
</dbReference>
<dbReference type="GO" id="GO:0009252">
    <property type="term" value="P:peptidoglycan biosynthetic process"/>
    <property type="evidence" value="ECO:0007669"/>
    <property type="project" value="UniProtKB-UniRule"/>
</dbReference>
<dbReference type="SUPFAM" id="SSF53244">
    <property type="entry name" value="MurD-like peptide ligases, peptide-binding domain"/>
    <property type="match status" value="1"/>
</dbReference>
<dbReference type="InterPro" id="IPR004101">
    <property type="entry name" value="Mur_ligase_C"/>
</dbReference>
<comment type="function">
    <text evidence="10 11">Involved in cell wall formation. Catalyzes the final step in the synthesis of UDP-N-acetylmuramoyl-pentapeptide, the precursor of murein.</text>
</comment>
<dbReference type="InterPro" id="IPR005863">
    <property type="entry name" value="UDP-N-AcMur_synth"/>
</dbReference>
<comment type="catalytic activity">
    <reaction evidence="10 11">
        <text>D-alanyl-D-alanine + UDP-N-acetyl-alpha-D-muramoyl-L-alanyl-gamma-D-glutamyl-meso-2,6-diaminopimelate + ATP = UDP-N-acetyl-alpha-D-muramoyl-L-alanyl-gamma-D-glutamyl-meso-2,6-diaminopimeloyl-D-alanyl-D-alanine + ADP + phosphate + H(+)</text>
        <dbReference type="Rhea" id="RHEA:28374"/>
        <dbReference type="ChEBI" id="CHEBI:15378"/>
        <dbReference type="ChEBI" id="CHEBI:30616"/>
        <dbReference type="ChEBI" id="CHEBI:43474"/>
        <dbReference type="ChEBI" id="CHEBI:57822"/>
        <dbReference type="ChEBI" id="CHEBI:61386"/>
        <dbReference type="ChEBI" id="CHEBI:83905"/>
        <dbReference type="ChEBI" id="CHEBI:456216"/>
        <dbReference type="EC" id="6.3.2.10"/>
    </reaction>
</comment>
<evidence type="ECO:0000256" key="3">
    <source>
        <dbReference type="ARBA" id="ARBA00022618"/>
    </source>
</evidence>
<dbReference type="Gene3D" id="3.90.190.20">
    <property type="entry name" value="Mur ligase, C-terminal domain"/>
    <property type="match status" value="1"/>
</dbReference>
<dbReference type="UniPathway" id="UPA00219"/>
<dbReference type="SUPFAM" id="SSF53623">
    <property type="entry name" value="MurD-like peptide ligases, catalytic domain"/>
    <property type="match status" value="1"/>
</dbReference>
<organism evidence="14 15">
    <name type="scientific">Candidatus Erwinia haradaeae</name>
    <dbReference type="NCBI Taxonomy" id="1922217"/>
    <lineage>
        <taxon>Bacteria</taxon>
        <taxon>Pseudomonadati</taxon>
        <taxon>Pseudomonadota</taxon>
        <taxon>Gammaproteobacteria</taxon>
        <taxon>Enterobacterales</taxon>
        <taxon>Erwiniaceae</taxon>
        <taxon>Erwinia</taxon>
    </lineage>
</organism>
<dbReference type="InterPro" id="IPR013221">
    <property type="entry name" value="Mur_ligase_cen"/>
</dbReference>
<protein>
    <recommendedName>
        <fullName evidence="10 11">UDP-N-acetylmuramoyl-tripeptide--D-alanyl-D-alanine ligase</fullName>
        <ecNumber evidence="10 11">6.3.2.10</ecNumber>
    </recommendedName>
    <alternativeName>
        <fullName evidence="10">D-alanyl-D-alanine-adding enzyme</fullName>
    </alternativeName>
</protein>
<evidence type="ECO:0000259" key="12">
    <source>
        <dbReference type="Pfam" id="PF02875"/>
    </source>
</evidence>
<proteinExistence type="inferred from homology"/>
<comment type="similarity">
    <text evidence="10">Belongs to the MurCDEF family. MurF subfamily.</text>
</comment>
<feature type="domain" description="Mur ligase C-terminal" evidence="12">
    <location>
        <begin position="325"/>
        <end position="436"/>
    </location>
</feature>
<dbReference type="InterPro" id="IPR036565">
    <property type="entry name" value="Mur-like_cat_sf"/>
</dbReference>
<gene>
    <name evidence="10 14" type="primary">murF</name>
    <name evidence="14" type="ORF">ERCILAFE3058_390</name>
</gene>
<keyword evidence="8 10" id="KW-0131">Cell cycle</keyword>
<accession>A0A451DD09</accession>
<evidence type="ECO:0000256" key="7">
    <source>
        <dbReference type="ARBA" id="ARBA00022984"/>
    </source>
</evidence>
<dbReference type="GO" id="GO:0005737">
    <property type="term" value="C:cytoplasm"/>
    <property type="evidence" value="ECO:0007669"/>
    <property type="project" value="UniProtKB-SubCell"/>
</dbReference>
<keyword evidence="4 10" id="KW-0547">Nucleotide-binding</keyword>
<dbReference type="HAMAP" id="MF_02019">
    <property type="entry name" value="MurF"/>
    <property type="match status" value="1"/>
</dbReference>
<keyword evidence="5 10" id="KW-0067">ATP-binding</keyword>
<evidence type="ECO:0000256" key="5">
    <source>
        <dbReference type="ARBA" id="ARBA00022840"/>
    </source>
</evidence>
<keyword evidence="3 10" id="KW-0132">Cell division</keyword>
<feature type="binding site" evidence="10">
    <location>
        <begin position="107"/>
        <end position="113"/>
    </location>
    <ligand>
        <name>ATP</name>
        <dbReference type="ChEBI" id="CHEBI:30616"/>
    </ligand>
</feature>
<dbReference type="RefSeq" id="WP_157989784.1">
    <property type="nucleotide sequence ID" value="NZ_LR217720.1"/>
</dbReference>
<evidence type="ECO:0000313" key="15">
    <source>
        <dbReference type="Proteomes" id="UP000294418"/>
    </source>
</evidence>
<sequence length="453" mass="49055">MIPITLKQLAEITKGTLYGSDTTVFNISTDTRQIQAGNLFMALQGKNHDAHKFISSAISAGCSSLVVSKRLHLPISHVVVNNTRIALGVIAQWVRQQSNAKVVAITGSSGKTSVKEMTASILHHCGNVLATADTLNNDIGVPITLLRLCRAHQYAVIELGANHPGELSYISSLAQPESVLINNLSAAHLEGFGSLTGLSKAKGEVLQTLPPKGTAIINNDSNDLPIWKNALKGKNIWRFSSNHIKMCDFYVSCITRTQLSTHFNLHTPQGCIAVMIPFFGQHHISNAVAASALALSIGAPLHAIPQGLKNLQAIPGRLFPIPLTKHKLLIDDSYNANMGSMTTAVKVLADRPGYRVMIVGNMKEMGDHATAYHSQIGCIIRYSGINKVLSIGSLGQYIARESHVGECFKDPETLSIRARELLIQHQDITLLVKGSRGSHMERIVKLLQESHAC</sequence>
<keyword evidence="7 10" id="KW-0573">Peptidoglycan synthesis</keyword>
<evidence type="ECO:0000256" key="9">
    <source>
        <dbReference type="ARBA" id="ARBA00023316"/>
    </source>
</evidence>
<evidence type="ECO:0000256" key="1">
    <source>
        <dbReference type="ARBA" id="ARBA00022490"/>
    </source>
</evidence>
<dbReference type="PANTHER" id="PTHR43024:SF1">
    <property type="entry name" value="UDP-N-ACETYLMURAMOYL-TRIPEPTIDE--D-ALANYL-D-ALANINE LIGASE"/>
    <property type="match status" value="1"/>
</dbReference>
<dbReference type="NCBIfam" id="NF008041">
    <property type="entry name" value="PRK10773.1"/>
    <property type="match status" value="1"/>
</dbReference>
<evidence type="ECO:0000259" key="13">
    <source>
        <dbReference type="Pfam" id="PF08245"/>
    </source>
</evidence>
<keyword evidence="2 10" id="KW-0436">Ligase</keyword>
<dbReference type="GO" id="GO:0071555">
    <property type="term" value="P:cell wall organization"/>
    <property type="evidence" value="ECO:0007669"/>
    <property type="project" value="UniProtKB-KW"/>
</dbReference>
<comment type="subcellular location">
    <subcellularLocation>
        <location evidence="10 11">Cytoplasm</location>
    </subcellularLocation>
</comment>
<dbReference type="GO" id="GO:0008360">
    <property type="term" value="P:regulation of cell shape"/>
    <property type="evidence" value="ECO:0007669"/>
    <property type="project" value="UniProtKB-KW"/>
</dbReference>
<dbReference type="EC" id="6.3.2.10" evidence="10 11"/>
<feature type="domain" description="Mur ligase central" evidence="13">
    <location>
        <begin position="105"/>
        <end position="294"/>
    </location>
</feature>
<dbReference type="EMBL" id="LR217720">
    <property type="protein sequence ID" value="VFP84307.1"/>
    <property type="molecule type" value="Genomic_DNA"/>
</dbReference>
<dbReference type="AlphaFoldDB" id="A0A451DD09"/>
<name>A0A451DD09_9GAMM</name>
<comment type="pathway">
    <text evidence="10 11">Cell wall biogenesis; peptidoglycan biosynthesis.</text>
</comment>
<evidence type="ECO:0000256" key="11">
    <source>
        <dbReference type="RuleBase" id="RU004136"/>
    </source>
</evidence>
<evidence type="ECO:0000256" key="8">
    <source>
        <dbReference type="ARBA" id="ARBA00023306"/>
    </source>
</evidence>
<dbReference type="Pfam" id="PF08245">
    <property type="entry name" value="Mur_ligase_M"/>
    <property type="match status" value="1"/>
</dbReference>
<keyword evidence="6 10" id="KW-0133">Cell shape</keyword>
<dbReference type="GO" id="GO:0047480">
    <property type="term" value="F:UDP-N-acetylmuramoyl-tripeptide-D-alanyl-D-alanine ligase activity"/>
    <property type="evidence" value="ECO:0007669"/>
    <property type="project" value="UniProtKB-UniRule"/>
</dbReference>
<keyword evidence="9 10" id="KW-0961">Cell wall biogenesis/degradation</keyword>
<dbReference type="SUPFAM" id="SSF63418">
    <property type="entry name" value="MurE/MurF N-terminal domain"/>
    <property type="match status" value="1"/>
</dbReference>
<dbReference type="InterPro" id="IPR036615">
    <property type="entry name" value="Mur_ligase_C_dom_sf"/>
</dbReference>
<evidence type="ECO:0000256" key="6">
    <source>
        <dbReference type="ARBA" id="ARBA00022960"/>
    </source>
</evidence>
<evidence type="ECO:0000256" key="2">
    <source>
        <dbReference type="ARBA" id="ARBA00022598"/>
    </source>
</evidence>
<dbReference type="OrthoDB" id="9801978at2"/>
<evidence type="ECO:0000256" key="4">
    <source>
        <dbReference type="ARBA" id="ARBA00022741"/>
    </source>
</evidence>
<dbReference type="GO" id="GO:0008766">
    <property type="term" value="F:UDP-N-acetylmuramoylalanyl-D-glutamyl-2,6-diaminopimelate-D-alanyl-D-alanine ligase activity"/>
    <property type="evidence" value="ECO:0007669"/>
    <property type="project" value="RHEA"/>
</dbReference>
<evidence type="ECO:0000256" key="10">
    <source>
        <dbReference type="HAMAP-Rule" id="MF_02019"/>
    </source>
</evidence>
<dbReference type="GO" id="GO:0005524">
    <property type="term" value="F:ATP binding"/>
    <property type="evidence" value="ECO:0007669"/>
    <property type="project" value="UniProtKB-UniRule"/>
</dbReference>
<dbReference type="Gene3D" id="3.40.1190.10">
    <property type="entry name" value="Mur-like, catalytic domain"/>
    <property type="match status" value="1"/>
</dbReference>
<reference evidence="14 15" key="1">
    <citation type="submission" date="2019-02" db="EMBL/GenBank/DDBJ databases">
        <authorList>
            <person name="Manzano-Marin A."/>
            <person name="Manzano-Marin A."/>
        </authorList>
    </citation>
    <scope>NUCLEOTIDE SEQUENCE [LARGE SCALE GENOMIC DNA]</scope>
    <source>
        <strain evidence="14 15">ErCilaricifoliae</strain>
    </source>
</reference>
<dbReference type="InterPro" id="IPR051046">
    <property type="entry name" value="MurCDEF_CellWall_CoF430Synth"/>
</dbReference>
<dbReference type="Pfam" id="PF02875">
    <property type="entry name" value="Mur_ligase_C"/>
    <property type="match status" value="1"/>
</dbReference>
<dbReference type="Gene3D" id="3.40.1390.10">
    <property type="entry name" value="MurE/MurF, N-terminal domain"/>
    <property type="match status" value="1"/>
</dbReference>
<dbReference type="GO" id="GO:0051301">
    <property type="term" value="P:cell division"/>
    <property type="evidence" value="ECO:0007669"/>
    <property type="project" value="UniProtKB-KW"/>
</dbReference>
<dbReference type="Proteomes" id="UP000294418">
    <property type="component" value="Chromosome"/>
</dbReference>
<dbReference type="PANTHER" id="PTHR43024">
    <property type="entry name" value="UDP-N-ACETYLMURAMOYL-TRIPEPTIDE--D-ALANYL-D-ALANINE LIGASE"/>
    <property type="match status" value="1"/>
</dbReference>
<evidence type="ECO:0000313" key="14">
    <source>
        <dbReference type="EMBL" id="VFP84307.1"/>
    </source>
</evidence>
<dbReference type="InterPro" id="IPR035911">
    <property type="entry name" value="MurE/MurF_N"/>
</dbReference>
<keyword evidence="1 10" id="KW-0963">Cytoplasm</keyword>